<dbReference type="GO" id="GO:0005634">
    <property type="term" value="C:nucleus"/>
    <property type="evidence" value="ECO:0000318"/>
    <property type="project" value="GO_Central"/>
</dbReference>
<evidence type="ECO:0000256" key="8">
    <source>
        <dbReference type="SAM" id="MobiDB-lite"/>
    </source>
</evidence>
<dbReference type="GO" id="GO:0071277">
    <property type="term" value="P:cellular response to calcium ion"/>
    <property type="evidence" value="ECO:0007669"/>
    <property type="project" value="Ensembl"/>
</dbReference>
<dbReference type="FunFam" id="3.30.470.160:FF:000001">
    <property type="entry name" value="Kinase"/>
    <property type="match status" value="1"/>
</dbReference>
<evidence type="ECO:0000256" key="3">
    <source>
        <dbReference type="ARBA" id="ARBA00022741"/>
    </source>
</evidence>
<reference evidence="9" key="2">
    <citation type="submission" date="2025-08" db="UniProtKB">
        <authorList>
            <consortium name="Ensembl"/>
        </authorList>
    </citation>
    <scope>IDENTIFICATION</scope>
</reference>
<evidence type="ECO:0000256" key="7">
    <source>
        <dbReference type="RuleBase" id="RU363090"/>
    </source>
</evidence>
<feature type="compositionally biased region" description="Low complexity" evidence="8">
    <location>
        <begin position="153"/>
        <end position="177"/>
    </location>
</feature>
<keyword evidence="3" id="KW-0547">Nucleotide-binding</keyword>
<feature type="region of interest" description="Disordered" evidence="8">
    <location>
        <begin position="242"/>
        <end position="274"/>
    </location>
</feature>
<evidence type="ECO:0000256" key="5">
    <source>
        <dbReference type="ARBA" id="ARBA00022840"/>
    </source>
</evidence>
<evidence type="ECO:0000256" key="6">
    <source>
        <dbReference type="ARBA" id="ARBA00051963"/>
    </source>
</evidence>
<dbReference type="Pfam" id="PF03770">
    <property type="entry name" value="IPK"/>
    <property type="match status" value="1"/>
</dbReference>
<reference evidence="9" key="3">
    <citation type="submission" date="2025-09" db="UniProtKB">
        <authorList>
            <consortium name="Ensembl"/>
        </authorList>
    </citation>
    <scope>IDENTIFICATION</scope>
</reference>
<feature type="compositionally biased region" description="Low complexity" evidence="8">
    <location>
        <begin position="135"/>
        <end position="145"/>
    </location>
</feature>
<evidence type="ECO:0000313" key="9">
    <source>
        <dbReference type="Ensembl" id="ENSACAP00000027423.1"/>
    </source>
</evidence>
<dbReference type="GO" id="GO:0000828">
    <property type="term" value="F:inositol hexakisphosphate kinase activity"/>
    <property type="evidence" value="ECO:0000318"/>
    <property type="project" value="GO_Central"/>
</dbReference>
<dbReference type="SUPFAM" id="SSF56104">
    <property type="entry name" value="SAICAR synthase-like"/>
    <property type="match status" value="1"/>
</dbReference>
<reference evidence="9 10" key="1">
    <citation type="submission" date="2009-12" db="EMBL/GenBank/DDBJ databases">
        <title>The Genome Sequence of Anolis carolinensis (Green Anole Lizard).</title>
        <authorList>
            <consortium name="The Genome Sequencing Platform"/>
            <person name="Di Palma F."/>
            <person name="Alfoldi J."/>
            <person name="Heiman D."/>
            <person name="Young S."/>
            <person name="Grabherr M."/>
            <person name="Johnson J."/>
            <person name="Lander E.S."/>
            <person name="Lindblad-Toh K."/>
        </authorList>
    </citation>
    <scope>NUCLEOTIDE SEQUENCE [LARGE SCALE GENOMIC DNA]</scope>
    <source>
        <strain evidence="9 10">JBL SC #1</strain>
    </source>
</reference>
<keyword evidence="10" id="KW-1185">Reference proteome</keyword>
<protein>
    <recommendedName>
        <fullName evidence="7">Kinase</fullName>
        <ecNumber evidence="7">2.7.-.-</ecNumber>
    </recommendedName>
</protein>
<accession>A0A803SWT3</accession>
<dbReference type="GO" id="GO:0008440">
    <property type="term" value="F:inositol-1,4,5-trisphosphate 3-kinase activity"/>
    <property type="evidence" value="ECO:0007669"/>
    <property type="project" value="UniProtKB-EC"/>
</dbReference>
<feature type="compositionally biased region" description="Basic residues" evidence="8">
    <location>
        <begin position="195"/>
        <end position="207"/>
    </location>
</feature>
<name>A0A803SWT3_ANOCA</name>
<evidence type="ECO:0000256" key="1">
    <source>
        <dbReference type="ARBA" id="ARBA00007374"/>
    </source>
</evidence>
<dbReference type="GO" id="GO:0006020">
    <property type="term" value="P:inositol metabolic process"/>
    <property type="evidence" value="ECO:0007669"/>
    <property type="project" value="Ensembl"/>
</dbReference>
<dbReference type="Gene3D" id="3.30.470.160">
    <property type="entry name" value="Inositol polyphosphate kinase"/>
    <property type="match status" value="1"/>
</dbReference>
<keyword evidence="2 7" id="KW-0808">Transferase</keyword>
<dbReference type="GeneTree" id="ENSGT00940000161350"/>
<keyword evidence="4 7" id="KW-0418">Kinase</keyword>
<gene>
    <name evidence="9" type="primary">ITPKA</name>
</gene>
<dbReference type="GO" id="GO:0046854">
    <property type="term" value="P:phosphatidylinositol phosphate biosynthetic process"/>
    <property type="evidence" value="ECO:0000318"/>
    <property type="project" value="GO_Central"/>
</dbReference>
<dbReference type="PANTHER" id="PTHR12400:SF55">
    <property type="entry name" value="INOSITOL-TRISPHOSPHATE 3-KINASE A"/>
    <property type="match status" value="1"/>
</dbReference>
<dbReference type="GO" id="GO:0048167">
    <property type="term" value="P:regulation of synaptic plasticity"/>
    <property type="evidence" value="ECO:0007669"/>
    <property type="project" value="Ensembl"/>
</dbReference>
<dbReference type="InterPro" id="IPR005522">
    <property type="entry name" value="IPK"/>
</dbReference>
<comment type="similarity">
    <text evidence="1 7">Belongs to the inositol phosphokinase (IPK) family.</text>
</comment>
<evidence type="ECO:0000313" key="10">
    <source>
        <dbReference type="Proteomes" id="UP000001646"/>
    </source>
</evidence>
<dbReference type="InParanoid" id="A0A803SWT3"/>
<organism evidence="9 10">
    <name type="scientific">Anolis carolinensis</name>
    <name type="common">Green anole</name>
    <name type="synonym">American chameleon</name>
    <dbReference type="NCBI Taxonomy" id="28377"/>
    <lineage>
        <taxon>Eukaryota</taxon>
        <taxon>Metazoa</taxon>
        <taxon>Chordata</taxon>
        <taxon>Craniata</taxon>
        <taxon>Vertebrata</taxon>
        <taxon>Euteleostomi</taxon>
        <taxon>Lepidosauria</taxon>
        <taxon>Squamata</taxon>
        <taxon>Bifurcata</taxon>
        <taxon>Unidentata</taxon>
        <taxon>Episquamata</taxon>
        <taxon>Toxicofera</taxon>
        <taxon>Iguania</taxon>
        <taxon>Dactyloidae</taxon>
        <taxon>Anolis</taxon>
    </lineage>
</organism>
<feature type="region of interest" description="Disordered" evidence="8">
    <location>
        <begin position="1"/>
        <end position="218"/>
    </location>
</feature>
<dbReference type="InterPro" id="IPR038286">
    <property type="entry name" value="IPK_sf"/>
</dbReference>
<feature type="compositionally biased region" description="Basic and acidic residues" evidence="8">
    <location>
        <begin position="30"/>
        <end position="53"/>
    </location>
</feature>
<comment type="catalytic activity">
    <reaction evidence="6">
        <text>1D-myo-inositol 1,4,5-trisphosphate + ATP = 1D-myo-inositol 1,3,4,5-tetrakisphosphate + ADP + H(+)</text>
        <dbReference type="Rhea" id="RHEA:11020"/>
        <dbReference type="ChEBI" id="CHEBI:15378"/>
        <dbReference type="ChEBI" id="CHEBI:30616"/>
        <dbReference type="ChEBI" id="CHEBI:57895"/>
        <dbReference type="ChEBI" id="CHEBI:203600"/>
        <dbReference type="ChEBI" id="CHEBI:456216"/>
        <dbReference type="EC" id="2.7.1.127"/>
    </reaction>
    <physiologicalReaction direction="left-to-right" evidence="6">
        <dbReference type="Rhea" id="RHEA:11021"/>
    </physiologicalReaction>
</comment>
<dbReference type="EC" id="2.7.-.-" evidence="7"/>
<dbReference type="PANTHER" id="PTHR12400">
    <property type="entry name" value="INOSITOL POLYPHOSPHATE KINASE"/>
    <property type="match status" value="1"/>
</dbReference>
<evidence type="ECO:0000256" key="2">
    <source>
        <dbReference type="ARBA" id="ARBA00022679"/>
    </source>
</evidence>
<dbReference type="AlphaFoldDB" id="A0A803SWT3"/>
<feature type="compositionally biased region" description="Basic and acidic residues" evidence="8">
    <location>
        <begin position="60"/>
        <end position="73"/>
    </location>
</feature>
<keyword evidence="5" id="KW-0067">ATP-binding</keyword>
<dbReference type="GO" id="GO:0032958">
    <property type="term" value="P:inositol phosphate biosynthetic process"/>
    <property type="evidence" value="ECO:0000318"/>
    <property type="project" value="GO_Central"/>
</dbReference>
<sequence length="532" mass="59766">TLSLPEKRLQPTRGGGASNFPGASFPAWIEWKERERERREWEEKESKAARKEPGVSGSRVEARVRVRAAEGGRRGRPRWAGEGEEAGGPCRRGEPPSGKGLSEIPRRLPPSHPHGAWQREQPGLEPGPAAERRGAALALRGALRGRCPRRSAARGAAEGLPAAPQRGAPAGHPAADGDAGGRGGKRRQGGPAEPRRRRRVRARRARGRLAEHRERRPPPLRAAPLHLLALLHRLLLALRGLRGRPAQRHRGQEPGHRPPRARRGDPPGSFKAADGGTILKRYSENEEKCFELLMKDPLRSCVPIFHGVVERDGESYIQLDDLLVNFEGPCVMDCKMGIRTYLEEELTKAREKPKLRKDMYKKMIDVDPLAPTAEENTQHAVTKPRYMQWRETISSSANLGFRIEGIKKADGSCNTNFKTTKTWEQVFQVFMEFIKEDTAILKKYLRRLYEIRGILESSEFFRRHEVIGSSLLFVHDDSGHANVWLIDFGKTTLLSDGQTLDHRIAWEEGNREDGYLFGLDNLIDILASILDR</sequence>
<dbReference type="GO" id="GO:0005524">
    <property type="term" value="F:ATP binding"/>
    <property type="evidence" value="ECO:0007669"/>
    <property type="project" value="UniProtKB-KW"/>
</dbReference>
<evidence type="ECO:0000256" key="4">
    <source>
        <dbReference type="ARBA" id="ARBA00022777"/>
    </source>
</evidence>
<dbReference type="GO" id="GO:0005737">
    <property type="term" value="C:cytoplasm"/>
    <property type="evidence" value="ECO:0000318"/>
    <property type="project" value="GO_Central"/>
</dbReference>
<dbReference type="GO" id="GO:0005856">
    <property type="term" value="C:cytoskeleton"/>
    <property type="evidence" value="ECO:0007669"/>
    <property type="project" value="Ensembl"/>
</dbReference>
<dbReference type="Proteomes" id="UP000001646">
    <property type="component" value="Chromosome 1"/>
</dbReference>
<dbReference type="Ensembl" id="ENSACAT00000040914.1">
    <property type="protein sequence ID" value="ENSACAP00000027423.1"/>
    <property type="gene ID" value="ENSACAG00000043502.1"/>
</dbReference>
<feature type="compositionally biased region" description="Basic and acidic residues" evidence="8">
    <location>
        <begin position="208"/>
        <end position="217"/>
    </location>
</feature>
<proteinExistence type="inferred from homology"/>